<dbReference type="Ensembl" id="ENSENLT00000008515.1">
    <property type="protein sequence ID" value="ENSENLP00000008146.1"/>
    <property type="gene ID" value="ENSENLG00000003950.1"/>
</dbReference>
<accession>A0A665TTJ2</accession>
<proteinExistence type="predicted"/>
<gene>
    <name evidence="2" type="primary">c12h18orf54</name>
</gene>
<name>A0A665TTJ2_ECHNA</name>
<evidence type="ECO:0000313" key="3">
    <source>
        <dbReference type="Proteomes" id="UP000472264"/>
    </source>
</evidence>
<organism evidence="2 3">
    <name type="scientific">Echeneis naucrates</name>
    <name type="common">Live sharksucker</name>
    <dbReference type="NCBI Taxonomy" id="173247"/>
    <lineage>
        <taxon>Eukaryota</taxon>
        <taxon>Metazoa</taxon>
        <taxon>Chordata</taxon>
        <taxon>Craniata</taxon>
        <taxon>Vertebrata</taxon>
        <taxon>Euteleostomi</taxon>
        <taxon>Actinopterygii</taxon>
        <taxon>Neopterygii</taxon>
        <taxon>Teleostei</taxon>
        <taxon>Neoteleostei</taxon>
        <taxon>Acanthomorphata</taxon>
        <taxon>Carangaria</taxon>
        <taxon>Carangiformes</taxon>
        <taxon>Echeneidae</taxon>
        <taxon>Echeneis</taxon>
    </lineage>
</organism>
<dbReference type="Proteomes" id="UP000472264">
    <property type="component" value="Chromosome 12"/>
</dbReference>
<dbReference type="InterPro" id="IPR052679">
    <property type="entry name" value="Cell_Prolif_Regulator"/>
</dbReference>
<feature type="compositionally biased region" description="Polar residues" evidence="1">
    <location>
        <begin position="616"/>
        <end position="631"/>
    </location>
</feature>
<feature type="compositionally biased region" description="Low complexity" evidence="1">
    <location>
        <begin position="444"/>
        <end position="454"/>
    </location>
</feature>
<dbReference type="InParanoid" id="A0A665TTJ2"/>
<feature type="compositionally biased region" description="Basic and acidic residues" evidence="1">
    <location>
        <begin position="598"/>
        <end position="615"/>
    </location>
</feature>
<dbReference type="PANTHER" id="PTHR35079:SF1">
    <property type="entry name" value="LUNG ADENOMA SUSCEPTIBILITY PROTEIN 2"/>
    <property type="match status" value="1"/>
</dbReference>
<feature type="region of interest" description="Disordered" evidence="1">
    <location>
        <begin position="443"/>
        <end position="465"/>
    </location>
</feature>
<protein>
    <recommendedName>
        <fullName evidence="4">Lung adenoma susceptibility protein 2</fullName>
    </recommendedName>
</protein>
<dbReference type="AlphaFoldDB" id="A0A665TTJ2"/>
<reference evidence="2" key="1">
    <citation type="submission" date="2021-04" db="EMBL/GenBank/DDBJ databases">
        <authorList>
            <consortium name="Wellcome Sanger Institute Data Sharing"/>
        </authorList>
    </citation>
    <scope>NUCLEOTIDE SEQUENCE [LARGE SCALE GENOMIC DNA]</scope>
</reference>
<feature type="region of interest" description="Disordered" evidence="1">
    <location>
        <begin position="598"/>
        <end position="631"/>
    </location>
</feature>
<dbReference type="OMA" id="PRCHSIS"/>
<keyword evidence="3" id="KW-1185">Reference proteome</keyword>
<dbReference type="PANTHER" id="PTHR35079">
    <property type="entry name" value="LUNG ADENOMA SUSCEPTIBILITY PROTEIN 2"/>
    <property type="match status" value="1"/>
</dbReference>
<reference evidence="2" key="2">
    <citation type="submission" date="2025-08" db="UniProtKB">
        <authorList>
            <consortium name="Ensembl"/>
        </authorList>
    </citation>
    <scope>IDENTIFICATION</scope>
</reference>
<evidence type="ECO:0000256" key="1">
    <source>
        <dbReference type="SAM" id="MobiDB-lite"/>
    </source>
</evidence>
<feature type="region of interest" description="Disordered" evidence="1">
    <location>
        <begin position="248"/>
        <end position="279"/>
    </location>
</feature>
<evidence type="ECO:0000313" key="2">
    <source>
        <dbReference type="Ensembl" id="ENSENLP00000008146.1"/>
    </source>
</evidence>
<reference evidence="2" key="3">
    <citation type="submission" date="2025-09" db="UniProtKB">
        <authorList>
            <consortium name="Ensembl"/>
        </authorList>
    </citation>
    <scope>IDENTIFICATION</scope>
</reference>
<sequence>MHFSNSSQVYPRGSPHTFSSCRCTAQLRHWMAVSEVPVGQLVSSRVELMSFRFRGARRCVKDHRPSKQRMEDGSLVGAPLSPESTVTSLLSSSGHLRSSLRAPEHSTSFRYRNKEYESASAALEAYIADFEKISQNSCPFIGKLVQPDNLLSTPSRTRVGTLRNRDVLKESLTERELDFLDLPVSSLHHASNRDRLSMTTDELLSIPHDGSMPVTHTSAFIQGLLSQSASSRQHCSFSTPGHKICTGLSRSNMSRQNHQHPHLGWGPGSDSGRPGADTTKTLDDICSVSSFKSGRRAAGSEWTEPSSLRFCPDQFTSSKADMEHSGMSDMPDLKYDSNVEAWIQCCDRSKVYKLSDDHASRTKAPSWIAELEDDDSIKTCSQVNSQQTLGDLKLQFAEQILLLVEKKSSDIKDTMLRDNRIESLIQKADQVLNSLSLRCERADSLSGSSETSTSNKQKQSSVRPMDTEELLLTSPSHYPSFTLRDSAAAAAGASTEPQSESRDQVVQNLNCCSHANSMEKQPGPVEALKQMLFRLQAVEVKLQGQQHVASVATADWRQAEETPMEQKTESEVELENYSGGPSLHRALHHLNRLKLLVEEPSEKHREEKDEDERCHSSTSTERLICSQQKPT</sequence>
<evidence type="ECO:0008006" key="4">
    <source>
        <dbReference type="Google" id="ProtNLM"/>
    </source>
</evidence>